<dbReference type="EMBL" id="CBSZ010000388">
    <property type="protein sequence ID" value="CDH26235.1"/>
    <property type="molecule type" value="Genomic_DNA"/>
</dbReference>
<protein>
    <submittedName>
        <fullName evidence="1">Uncharacterized protein</fullName>
    </submittedName>
</protein>
<dbReference type="HOGENOM" id="CLU_2195914_0_0_6"/>
<name>A0A077PPI2_XENBV</name>
<organism evidence="1">
    <name type="scientific">Xenorhabdus bovienii str. kraussei Becker Underwood</name>
    <dbReference type="NCBI Taxonomy" id="1398204"/>
    <lineage>
        <taxon>Bacteria</taxon>
        <taxon>Pseudomonadati</taxon>
        <taxon>Pseudomonadota</taxon>
        <taxon>Gammaproteobacteria</taxon>
        <taxon>Enterobacterales</taxon>
        <taxon>Morganellaceae</taxon>
        <taxon>Xenorhabdus</taxon>
    </lineage>
</organism>
<accession>A0A077PPI2</accession>
<evidence type="ECO:0000313" key="1">
    <source>
        <dbReference type="EMBL" id="CDH26235.1"/>
    </source>
</evidence>
<dbReference type="Proteomes" id="UP000028493">
    <property type="component" value="Unassembled WGS sequence"/>
</dbReference>
<dbReference type="RefSeq" id="WP_038193260.1">
    <property type="nucleotide sequence ID" value="NZ_CAWLXS010000052.1"/>
</dbReference>
<gene>
    <name evidence="1" type="ORF">XBKB1_530002</name>
</gene>
<proteinExistence type="predicted"/>
<reference evidence="1" key="1">
    <citation type="submission" date="2013-07" db="EMBL/GenBank/DDBJ databases">
        <title>Sub-species coevolution in mutualistic symbiosis.</title>
        <authorList>
            <person name="Murfin K."/>
            <person name="Klassen J."/>
            <person name="Lee M."/>
            <person name="Forst S."/>
            <person name="Stock P."/>
            <person name="Goodrich-Blair H."/>
        </authorList>
    </citation>
    <scope>NUCLEOTIDE SEQUENCE [LARGE SCALE GENOMIC DNA]</scope>
    <source>
        <strain evidence="1">Kraussei Becker Underwood</strain>
    </source>
</reference>
<dbReference type="AlphaFoldDB" id="A0A077PPI2"/>
<sequence>MANYTVVSFDISTKTNPKGYDYIELSLDLLNSSNNSKKVTYELHDDTRHILNAIKTVLHNSLNLAISNHIKIEISEFLDRMYIFIKLPVLQSDGKIKKEQYQYTAHKI</sequence>
<comment type="caution">
    <text evidence="1">The sequence shown here is derived from an EMBL/GenBank/DDBJ whole genome shotgun (WGS) entry which is preliminary data.</text>
</comment>